<dbReference type="EMBL" id="JAPEUY010000015">
    <property type="protein sequence ID" value="KAJ4365801.1"/>
    <property type="molecule type" value="Genomic_DNA"/>
</dbReference>
<dbReference type="OrthoDB" id="3750348at2759"/>
<sequence>MYRSAGNPRPHISTPDDITTINYTLEWPYLENPSNTTFAGPTQIDICRCPRPDLPKQHEQKPGHIYTRYQCCGPKVRFHSPEEELWVLQAPHGPINMLRPATREEIERRLEIHSQAEPAAYAGRNFLFLTGPCPRGRYQAYAALQFLKSLSPEMRKYIVCLSLLIQPYEEDCSDELSKQAYANLADYILHHLSSFRTLYLNIWDDEMRLRKAASEFHLLLHKEDAKIVLGCSWWRGEVKEYSNVKPFLEAMTTNISKNTRDTNDTRKRAFELGDVKDGVVWIEVKDEEEEDHEIDETDLGGEDHTQEGDNGVEAKEEYYSKGDDRTHSNSSSRRTSINVATNHQIVTADTTLAQDKRGNENLDHDEDPKEKVSGEREGLGVPSDGHAEGSRHKQRSESQMKGQTRRNPIQKRYSSDDDDNDWIDATMSPISPDKIEEGNWQVL</sequence>
<dbReference type="AlphaFoldDB" id="A0A9W8Y229"/>
<organism evidence="2 3">
    <name type="scientific">Neocucurbitaria cava</name>
    <dbReference type="NCBI Taxonomy" id="798079"/>
    <lineage>
        <taxon>Eukaryota</taxon>
        <taxon>Fungi</taxon>
        <taxon>Dikarya</taxon>
        <taxon>Ascomycota</taxon>
        <taxon>Pezizomycotina</taxon>
        <taxon>Dothideomycetes</taxon>
        <taxon>Pleosporomycetidae</taxon>
        <taxon>Pleosporales</taxon>
        <taxon>Pleosporineae</taxon>
        <taxon>Cucurbitariaceae</taxon>
        <taxon>Neocucurbitaria</taxon>
    </lineage>
</organism>
<dbReference type="Proteomes" id="UP001140560">
    <property type="component" value="Unassembled WGS sequence"/>
</dbReference>
<proteinExistence type="predicted"/>
<feature type="compositionally biased region" description="Basic and acidic residues" evidence="1">
    <location>
        <begin position="385"/>
        <end position="398"/>
    </location>
</feature>
<protein>
    <submittedName>
        <fullName evidence="2">Uncharacterized protein</fullName>
    </submittedName>
</protein>
<feature type="region of interest" description="Disordered" evidence="1">
    <location>
        <begin position="285"/>
        <end position="443"/>
    </location>
</feature>
<gene>
    <name evidence="2" type="ORF">N0V83_008422</name>
</gene>
<evidence type="ECO:0000313" key="2">
    <source>
        <dbReference type="EMBL" id="KAJ4365801.1"/>
    </source>
</evidence>
<feature type="compositionally biased region" description="Polar residues" evidence="1">
    <location>
        <begin position="337"/>
        <end position="353"/>
    </location>
</feature>
<accession>A0A9W8Y229</accession>
<feature type="compositionally biased region" description="Basic and acidic residues" evidence="1">
    <location>
        <begin position="354"/>
        <end position="378"/>
    </location>
</feature>
<evidence type="ECO:0000256" key="1">
    <source>
        <dbReference type="SAM" id="MobiDB-lite"/>
    </source>
</evidence>
<reference evidence="2" key="1">
    <citation type="submission" date="2022-10" db="EMBL/GenBank/DDBJ databases">
        <title>Tapping the CABI collections for fungal endophytes: first genome assemblies for Collariella, Neodidymelliopsis, Ascochyta clinopodiicola, Didymella pomorum, Didymosphaeria variabile, Neocosmospora piperis and Neocucurbitaria cava.</title>
        <authorList>
            <person name="Hill R."/>
        </authorList>
    </citation>
    <scope>NUCLEOTIDE SEQUENCE</scope>
    <source>
        <strain evidence="2">IMI 356814</strain>
    </source>
</reference>
<evidence type="ECO:0000313" key="3">
    <source>
        <dbReference type="Proteomes" id="UP001140560"/>
    </source>
</evidence>
<comment type="caution">
    <text evidence="2">The sequence shown here is derived from an EMBL/GenBank/DDBJ whole genome shotgun (WGS) entry which is preliminary data.</text>
</comment>
<keyword evidence="3" id="KW-1185">Reference proteome</keyword>
<feature type="compositionally biased region" description="Acidic residues" evidence="1">
    <location>
        <begin position="285"/>
        <end position="300"/>
    </location>
</feature>
<name>A0A9W8Y229_9PLEO</name>
<feature type="compositionally biased region" description="Basic and acidic residues" evidence="1">
    <location>
        <begin position="301"/>
        <end position="327"/>
    </location>
</feature>